<dbReference type="PANTHER" id="PTHR30461">
    <property type="entry name" value="DNA-INVERTASE FROM LAMBDOID PROPHAGE"/>
    <property type="match status" value="1"/>
</dbReference>
<dbReference type="InterPro" id="IPR050639">
    <property type="entry name" value="SSR_resolvase"/>
</dbReference>
<dbReference type="EMBL" id="RKHO01000001">
    <property type="protein sequence ID" value="ROR89334.1"/>
    <property type="molecule type" value="Genomic_DNA"/>
</dbReference>
<dbReference type="Gene3D" id="3.40.50.1390">
    <property type="entry name" value="Resolvase, N-terminal catalytic domain"/>
    <property type="match status" value="1"/>
</dbReference>
<proteinExistence type="predicted"/>
<keyword evidence="1" id="KW-0238">DNA-binding</keyword>
<dbReference type="RefSeq" id="WP_123388712.1">
    <property type="nucleotide sequence ID" value="NZ_RKHO01000001.1"/>
</dbReference>
<evidence type="ECO:0000256" key="2">
    <source>
        <dbReference type="ARBA" id="ARBA00023172"/>
    </source>
</evidence>
<dbReference type="InterPro" id="IPR036162">
    <property type="entry name" value="Resolvase-like_N_sf"/>
</dbReference>
<reference evidence="4 5" key="1">
    <citation type="submission" date="2018-11" db="EMBL/GenBank/DDBJ databases">
        <title>Sequencing the genomes of 1000 actinobacteria strains.</title>
        <authorList>
            <person name="Klenk H.-P."/>
        </authorList>
    </citation>
    <scope>NUCLEOTIDE SEQUENCE [LARGE SCALE GENOMIC DNA]</scope>
    <source>
        <strain evidence="4 5">DSM 12652</strain>
    </source>
</reference>
<dbReference type="PROSITE" id="PS51736">
    <property type="entry name" value="RECOMBINASES_3"/>
    <property type="match status" value="1"/>
</dbReference>
<dbReference type="Pfam" id="PF00239">
    <property type="entry name" value="Resolvase"/>
    <property type="match status" value="1"/>
</dbReference>
<dbReference type="AlphaFoldDB" id="A0A3N2CPT6"/>
<dbReference type="GO" id="GO:0000150">
    <property type="term" value="F:DNA strand exchange activity"/>
    <property type="evidence" value="ECO:0007669"/>
    <property type="project" value="InterPro"/>
</dbReference>
<gene>
    <name evidence="4" type="ORF">EDD33_0154</name>
</gene>
<dbReference type="OrthoDB" id="3217513at2"/>
<evidence type="ECO:0000313" key="4">
    <source>
        <dbReference type="EMBL" id="ROR89334.1"/>
    </source>
</evidence>
<name>A0A3N2CPT6_9ACTN</name>
<protein>
    <submittedName>
        <fullName evidence="4">DNA invertase Pin-like site-specific DNA recombinase</fullName>
    </submittedName>
</protein>
<evidence type="ECO:0000313" key="5">
    <source>
        <dbReference type="Proteomes" id="UP000281738"/>
    </source>
</evidence>
<evidence type="ECO:0000256" key="1">
    <source>
        <dbReference type="ARBA" id="ARBA00023125"/>
    </source>
</evidence>
<dbReference type="InterPro" id="IPR006119">
    <property type="entry name" value="Resolv_N"/>
</dbReference>
<organism evidence="4 5">
    <name type="scientific">Nocardioides aurantiacus</name>
    <dbReference type="NCBI Taxonomy" id="86796"/>
    <lineage>
        <taxon>Bacteria</taxon>
        <taxon>Bacillati</taxon>
        <taxon>Actinomycetota</taxon>
        <taxon>Actinomycetes</taxon>
        <taxon>Propionibacteriales</taxon>
        <taxon>Nocardioidaceae</taxon>
        <taxon>Nocardioides</taxon>
    </lineage>
</organism>
<comment type="caution">
    <text evidence="4">The sequence shown here is derived from an EMBL/GenBank/DDBJ whole genome shotgun (WGS) entry which is preliminary data.</text>
</comment>
<evidence type="ECO:0000259" key="3">
    <source>
        <dbReference type="PROSITE" id="PS51736"/>
    </source>
</evidence>
<keyword evidence="2" id="KW-0233">DNA recombination</keyword>
<accession>A0A3N2CPT6</accession>
<dbReference type="Proteomes" id="UP000281738">
    <property type="component" value="Unassembled WGS sequence"/>
</dbReference>
<dbReference type="GO" id="GO:0003677">
    <property type="term" value="F:DNA binding"/>
    <property type="evidence" value="ECO:0007669"/>
    <property type="project" value="UniProtKB-KW"/>
</dbReference>
<dbReference type="PANTHER" id="PTHR30461:SF2">
    <property type="entry name" value="SERINE RECOMBINASE PINE-RELATED"/>
    <property type="match status" value="1"/>
</dbReference>
<dbReference type="SMART" id="SM00857">
    <property type="entry name" value="Resolvase"/>
    <property type="match status" value="1"/>
</dbReference>
<keyword evidence="5" id="KW-1185">Reference proteome</keyword>
<dbReference type="SUPFAM" id="SSF53041">
    <property type="entry name" value="Resolvase-like"/>
    <property type="match status" value="1"/>
</dbReference>
<sequence>MNDKPLRVLGYVRRSTDKQAMSPETQARRLREAATAYGWDLTIREEDAASARTLAGRPVLAEALVALDNGRADALAAAALDRLARSTRDFADVLDRSERQGWSVVCLDLGVDTSTDSGRLVADIRAAVAQWERRIIASRTREGMATIRATGKHMGRPSLIPRDVEERIYGLARPAEGKGQSATAIAALLEAEGVARPTSRAKAWHHTHVLAAVRRVERRRFVAASVG</sequence>
<feature type="domain" description="Resolvase/invertase-type recombinase catalytic" evidence="3">
    <location>
        <begin position="7"/>
        <end position="151"/>
    </location>
</feature>